<reference evidence="1 2" key="1">
    <citation type="submission" date="2016-10" db="EMBL/GenBank/DDBJ databases">
        <authorList>
            <person name="de Groot N.N."/>
        </authorList>
    </citation>
    <scope>NUCLEOTIDE SEQUENCE [LARGE SCALE GENOMIC DNA]</scope>
    <source>
        <strain evidence="1 2">DSM 19938</strain>
    </source>
</reference>
<sequence length="230" mass="26174">MYIYLKLCRSLKLKFAMLGKIFSYILLAASLLFSFAPAKKIGDFDLSADIGTPKLPGISEYDKDTKTYTLKGAGYNIWFERDEFQFLYKEMDGDFTFTADFEFEGKGADPHRKVGWMIRESLYDNASHISAVLHGDGLTVMQWRVNKGEKMRDPEDEIFSKEKNIQTIQLQRKGKEYTMKVAQKGTPLKLVGSQTMENLPDKIIAGLFICSHNPEVLETAKVTNVSLIQN</sequence>
<evidence type="ECO:0008006" key="3">
    <source>
        <dbReference type="Google" id="ProtNLM"/>
    </source>
</evidence>
<name>A0A1H6SUU2_9BACT</name>
<keyword evidence="2" id="KW-1185">Reference proteome</keyword>
<protein>
    <recommendedName>
        <fullName evidence="3">Regulation of enolase protein 1, concanavalin A-like superfamily</fullName>
    </recommendedName>
</protein>
<organism evidence="1 2">
    <name type="scientific">Dyadobacter koreensis</name>
    <dbReference type="NCBI Taxonomy" id="408657"/>
    <lineage>
        <taxon>Bacteria</taxon>
        <taxon>Pseudomonadati</taxon>
        <taxon>Bacteroidota</taxon>
        <taxon>Cytophagia</taxon>
        <taxon>Cytophagales</taxon>
        <taxon>Spirosomataceae</taxon>
        <taxon>Dyadobacter</taxon>
    </lineage>
</organism>
<proteinExistence type="predicted"/>
<gene>
    <name evidence="1" type="ORF">SAMN04487995_1848</name>
</gene>
<dbReference type="Gene3D" id="2.60.120.200">
    <property type="match status" value="1"/>
</dbReference>
<dbReference type="STRING" id="408657.SAMN04487995_1848"/>
<dbReference type="EMBL" id="FNXY01000003">
    <property type="protein sequence ID" value="SEI71693.1"/>
    <property type="molecule type" value="Genomic_DNA"/>
</dbReference>
<evidence type="ECO:0000313" key="2">
    <source>
        <dbReference type="Proteomes" id="UP000199532"/>
    </source>
</evidence>
<dbReference type="Proteomes" id="UP000199532">
    <property type="component" value="Unassembled WGS sequence"/>
</dbReference>
<accession>A0A1H6SUU2</accession>
<evidence type="ECO:0000313" key="1">
    <source>
        <dbReference type="EMBL" id="SEI71693.1"/>
    </source>
</evidence>
<dbReference type="AlphaFoldDB" id="A0A1H6SUU2"/>